<feature type="compositionally biased region" description="Basic and acidic residues" evidence="6">
    <location>
        <begin position="325"/>
        <end position="337"/>
    </location>
</feature>
<reference evidence="8 9" key="1">
    <citation type="submission" date="2020-12" db="EMBL/GenBank/DDBJ databases">
        <title>De novo assembly of Tibetan sheep genome.</title>
        <authorList>
            <person name="Li X."/>
        </authorList>
    </citation>
    <scope>NUCLEOTIDE SEQUENCE [LARGE SCALE GENOMIC DNA]</scope>
    <source>
        <tissue evidence="8">Heart</tissue>
    </source>
</reference>
<protein>
    <recommendedName>
        <fullName evidence="5">Sulfurtransferase</fullName>
    </recommendedName>
</protein>
<evidence type="ECO:0000256" key="5">
    <source>
        <dbReference type="RuleBase" id="RU000507"/>
    </source>
</evidence>
<accession>A0A836D479</accession>
<dbReference type="InterPro" id="IPR001763">
    <property type="entry name" value="Rhodanese-like_dom"/>
</dbReference>
<dbReference type="SUPFAM" id="SSF52821">
    <property type="entry name" value="Rhodanese/Cell cycle control phosphatase"/>
    <property type="match status" value="2"/>
</dbReference>
<dbReference type="GO" id="GO:0005739">
    <property type="term" value="C:mitochondrion"/>
    <property type="evidence" value="ECO:0007669"/>
    <property type="project" value="UniProtKB-SubCell"/>
</dbReference>
<evidence type="ECO:0000256" key="2">
    <source>
        <dbReference type="ARBA" id="ARBA00022679"/>
    </source>
</evidence>
<organism evidence="8 9">
    <name type="scientific">Ovis aries</name>
    <name type="common">Sheep</name>
    <dbReference type="NCBI Taxonomy" id="9940"/>
    <lineage>
        <taxon>Eukaryota</taxon>
        <taxon>Metazoa</taxon>
        <taxon>Chordata</taxon>
        <taxon>Craniata</taxon>
        <taxon>Vertebrata</taxon>
        <taxon>Euteleostomi</taxon>
        <taxon>Mammalia</taxon>
        <taxon>Eutheria</taxon>
        <taxon>Laurasiatheria</taxon>
        <taxon>Artiodactyla</taxon>
        <taxon>Ruminantia</taxon>
        <taxon>Pecora</taxon>
        <taxon>Bovidae</taxon>
        <taxon>Caprinae</taxon>
        <taxon>Ovis</taxon>
    </lineage>
</organism>
<comment type="subcellular location">
    <subcellularLocation>
        <location evidence="1">Mitochondrion</location>
    </subcellularLocation>
</comment>
<dbReference type="FunFam" id="3.40.250.10:FF:000008">
    <property type="entry name" value="Sulfurtransferase"/>
    <property type="match status" value="1"/>
</dbReference>
<keyword evidence="4" id="KW-0496">Mitochondrion</keyword>
<dbReference type="GO" id="GO:0004792">
    <property type="term" value="F:thiosulfate-cyanide sulfurtransferase activity"/>
    <property type="evidence" value="ECO:0007669"/>
    <property type="project" value="InterPro"/>
</dbReference>
<evidence type="ECO:0000256" key="3">
    <source>
        <dbReference type="ARBA" id="ARBA00022737"/>
    </source>
</evidence>
<dbReference type="PANTHER" id="PTHR31702:SF2">
    <property type="entry name" value="TESTIS-EXPRESSED PROTEIN 33"/>
    <property type="match status" value="1"/>
</dbReference>
<evidence type="ECO:0000256" key="1">
    <source>
        <dbReference type="ARBA" id="ARBA00004173"/>
    </source>
</evidence>
<dbReference type="SMART" id="SM00450">
    <property type="entry name" value="RHOD"/>
    <property type="match status" value="2"/>
</dbReference>
<evidence type="ECO:0000256" key="4">
    <source>
        <dbReference type="ARBA" id="ARBA00023128"/>
    </source>
</evidence>
<dbReference type="FunFam" id="3.40.250.10:FF:000001">
    <property type="entry name" value="Sulfurtransferase"/>
    <property type="match status" value="1"/>
</dbReference>
<dbReference type="InterPro" id="IPR036873">
    <property type="entry name" value="Rhodanese-like_dom_sf"/>
</dbReference>
<dbReference type="Proteomes" id="UP000664991">
    <property type="component" value="Unassembled WGS sequence"/>
</dbReference>
<evidence type="ECO:0000259" key="7">
    <source>
        <dbReference type="PROSITE" id="PS50206"/>
    </source>
</evidence>
<evidence type="ECO:0000313" key="8">
    <source>
        <dbReference type="EMBL" id="KAG5212376.1"/>
    </source>
</evidence>
<feature type="compositionally biased region" description="Polar residues" evidence="6">
    <location>
        <begin position="435"/>
        <end position="445"/>
    </location>
</feature>
<dbReference type="PROSITE" id="PS50206">
    <property type="entry name" value="RHODANESE_3"/>
    <property type="match status" value="2"/>
</dbReference>
<dbReference type="PROSITE" id="PS00380">
    <property type="entry name" value="RHODANESE_1"/>
    <property type="match status" value="1"/>
</dbReference>
<proteinExistence type="predicted"/>
<dbReference type="EMBL" id="JAEMGP010000003">
    <property type="protein sequence ID" value="KAG5212376.1"/>
    <property type="molecule type" value="Genomic_DNA"/>
</dbReference>
<feature type="domain" description="Rhodanese" evidence="7">
    <location>
        <begin position="173"/>
        <end position="288"/>
    </location>
</feature>
<name>A0A836D479_SHEEP</name>
<feature type="region of interest" description="Disordered" evidence="6">
    <location>
        <begin position="288"/>
        <end position="449"/>
    </location>
</feature>
<dbReference type="AlphaFoldDB" id="A0A836D479"/>
<dbReference type="CDD" id="cd01445">
    <property type="entry name" value="TST_Repeats"/>
    <property type="match status" value="1"/>
</dbReference>
<dbReference type="Gene3D" id="3.40.250.10">
    <property type="entry name" value="Rhodanese-like domain"/>
    <property type="match status" value="2"/>
</dbReference>
<feature type="domain" description="Rhodanese" evidence="7">
    <location>
        <begin position="25"/>
        <end position="143"/>
    </location>
</feature>
<dbReference type="InterPro" id="IPR029234">
    <property type="entry name" value="CIMIP4"/>
</dbReference>
<dbReference type="Pfam" id="PF00581">
    <property type="entry name" value="Rhodanese"/>
    <property type="match status" value="2"/>
</dbReference>
<dbReference type="InterPro" id="IPR001307">
    <property type="entry name" value="Thiosulphate_STrfase_CS"/>
</dbReference>
<evidence type="ECO:0000313" key="9">
    <source>
        <dbReference type="Proteomes" id="UP000664991"/>
    </source>
</evidence>
<dbReference type="PANTHER" id="PTHR31702">
    <property type="entry name" value="TESTIS-EXPRESSED PROTEIN 33"/>
    <property type="match status" value="1"/>
</dbReference>
<gene>
    <name evidence="8" type="ORF">JEQ12_014805</name>
</gene>
<keyword evidence="3" id="KW-0677">Repeat</keyword>
<sequence length="578" mass="64669">MVQQVLYRALVSTKWLAESVRAGKLGPGLRVLDASWYSPGTREARKEYLERHVPGASFFDIEQCRDKASPYEMMLPSEAGFADYVGSLGISNDTHVVVYDGDDLGSFYAPRVWWMFRVFGHRTVSVLNGGFRNWLKEGHPVTSEPSRPEPAIFKATLNRSLLKTYEQVLENLESKRFQLVDSRAQGRYLGTQSEPDAVGLDSGHIRGSVNMPFMEFLTEDGFEKSPEELRAMFEAKKVDLAKPLIATCRKGVTACHIALAAYLCGKPDVAIYDGSWFEWFHRAPPETRVSQGKGLGLELPVPQQEPMELGHRPGTTTLTRAHPNNKKEGQQDTDPWRAAHSPLDTSKLKYQAPVSPKPSLYRGDSPRSSSLRRASLEEIPPPPPSAVSRGSPWRDSDPESLKKGSLRPSSRESRASLREGAQPCQVPKEDPDSGAQGQSGSSIPNNIRHKFGSNVVDQLVSEEQARKAIGEALEGQKRASSWPSRIQSPTEITSIFSDYYDLGYNMRSNLFQGAPQETKSLMKASYTPEVIERSVRDVEHWHGRKTDDLGRWHQKNAMNMNLQKALDEKEKSKNKNSK</sequence>
<dbReference type="PROSITE" id="PS00683">
    <property type="entry name" value="RHODANESE_2"/>
    <property type="match status" value="1"/>
</dbReference>
<comment type="caution">
    <text evidence="8">The sequence shown here is derived from an EMBL/GenBank/DDBJ whole genome shotgun (WGS) entry which is preliminary data.</text>
</comment>
<dbReference type="Pfam" id="PF15400">
    <property type="entry name" value="TEX33"/>
    <property type="match status" value="1"/>
</dbReference>
<feature type="compositionally biased region" description="Basic and acidic residues" evidence="6">
    <location>
        <begin position="392"/>
        <end position="402"/>
    </location>
</feature>
<evidence type="ECO:0000256" key="6">
    <source>
        <dbReference type="SAM" id="MobiDB-lite"/>
    </source>
</evidence>
<keyword evidence="2 5" id="KW-0808">Transferase</keyword>